<gene>
    <name evidence="12" type="ORF">SADUNF_Sadunf13G0044900</name>
</gene>
<dbReference type="CDD" id="cd24041">
    <property type="entry name" value="ASKHA_NBD_AtAPY1-like"/>
    <property type="match status" value="1"/>
</dbReference>
<evidence type="ECO:0000256" key="8">
    <source>
        <dbReference type="PIRSR" id="PIRSR600407-2"/>
    </source>
</evidence>
<dbReference type="GO" id="GO:0016020">
    <property type="term" value="C:membrane"/>
    <property type="evidence" value="ECO:0007669"/>
    <property type="project" value="UniProtKB-SubCell"/>
</dbReference>
<dbReference type="PANTHER" id="PTHR11782">
    <property type="entry name" value="ADENOSINE/GUANOSINE DIPHOSPHATASE"/>
    <property type="match status" value="1"/>
</dbReference>
<protein>
    <recommendedName>
        <fullName evidence="14">Apyrase</fullName>
    </recommendedName>
</protein>
<evidence type="ECO:0000256" key="9">
    <source>
        <dbReference type="RuleBase" id="RU003833"/>
    </source>
</evidence>
<reference evidence="12 13" key="1">
    <citation type="submission" date="2020-10" db="EMBL/GenBank/DDBJ databases">
        <title>Plant Genome Project.</title>
        <authorList>
            <person name="Zhang R.-G."/>
        </authorList>
    </citation>
    <scope>NUCLEOTIDE SEQUENCE [LARGE SCALE GENOMIC DNA]</scope>
    <source>
        <strain evidence="12">FAFU-HL-1</strain>
        <tissue evidence="12">Leaf</tissue>
    </source>
</reference>
<evidence type="ECO:0000313" key="13">
    <source>
        <dbReference type="Proteomes" id="UP000657918"/>
    </source>
</evidence>
<dbReference type="Pfam" id="PF01150">
    <property type="entry name" value="GDA1_CD39"/>
    <property type="match status" value="1"/>
</dbReference>
<comment type="subcellular location">
    <subcellularLocation>
        <location evidence="1">Membrane</location>
        <topology evidence="1">Multi-pass membrane protein</topology>
    </subcellularLocation>
</comment>
<dbReference type="InterPro" id="IPR000407">
    <property type="entry name" value="GDA1_CD39_NTPase"/>
</dbReference>
<feature type="transmembrane region" description="Helical" evidence="11">
    <location>
        <begin position="187"/>
        <end position="205"/>
    </location>
</feature>
<comment type="caution">
    <text evidence="12">The sequence shown here is derived from an EMBL/GenBank/DDBJ whole genome shotgun (WGS) entry which is preliminary data.</text>
</comment>
<evidence type="ECO:0000256" key="5">
    <source>
        <dbReference type="ARBA" id="ARBA00022989"/>
    </source>
</evidence>
<feature type="binding site" evidence="8">
    <location>
        <begin position="512"/>
        <end position="516"/>
    </location>
    <ligand>
        <name>ATP</name>
        <dbReference type="ChEBI" id="CHEBI:30616"/>
    </ligand>
</feature>
<sequence length="795" mass="85378">MRAVKVAIGDAVFTVMWVFVSSMFGLFTNLIVTALGLQTLVWAPVLANTSLIFTFVFLFNLLGEFLGGATFNPTGTASFYAVGVGGDSLLSMALRFPAQAAGSVGGALAILEVMPVQYKHMLRGPTLQVDLQTGGLAEGVLTFLMTFAVLVIVLKGPRSALVQAWFLATVTVTLVSAGSTYTGPSMNPAYVAIFLALLPDASLLAQSTSLTVSIKTAESEQGDIINNKSGELDPSQEPAHSLTLKPSPPPPPVAASTNGRIRYRTPSSAELFLEAGTTATSPTNSDSKPSTMKRPGLRHESLSDKIKKYKGVLLVISIPVLLIAFVLFVMPSREDYEFGEGRAIRKMSPKSGIDSRSYAVIFDAGSSGSRVHVYCFDRNLDLVPIGKELELFLQLKPGLSAYANNPQEAANSLVSLLQKAESSVPKELRPKTPVRVGATAGLRALGMEASDRILQAVRVLLRDTSTLKSEANGVTVLDGSQEGSYQWVTINYLLGNLGKKYSNTVGVVDLGGGSVQMAYAISETDAAKAPRLSDGEDTYVKEMFLMRTRYYLYVHRLGSTVAVAFGSSNFVNYKKNFGTVISCAVETSYLHYGLLAARAEILDTSEDSTNPCILSGYDGNESLLFYGGKDHKASASPSGSNMEDCRRVALNALKVNESTCTHMKCTFGGIWNGGGGDGQKNMFVASFFFDRAAQAGFVDSTAPDAKVQPADFENAAKRACETTLENAKVIYPSVDEHDLPYICMDLVYQYTLLVDGFALDPWQEMTLVKQVRYRDSLVEAAWPLGSAIEAVSSPA</sequence>
<dbReference type="Gene3D" id="3.30.420.150">
    <property type="entry name" value="Exopolyphosphatase. Domain 2"/>
    <property type="match status" value="1"/>
</dbReference>
<accession>A0A835JIB1</accession>
<organism evidence="12 13">
    <name type="scientific">Salix dunnii</name>
    <dbReference type="NCBI Taxonomy" id="1413687"/>
    <lineage>
        <taxon>Eukaryota</taxon>
        <taxon>Viridiplantae</taxon>
        <taxon>Streptophyta</taxon>
        <taxon>Embryophyta</taxon>
        <taxon>Tracheophyta</taxon>
        <taxon>Spermatophyta</taxon>
        <taxon>Magnoliopsida</taxon>
        <taxon>eudicotyledons</taxon>
        <taxon>Gunneridae</taxon>
        <taxon>Pentapetalae</taxon>
        <taxon>rosids</taxon>
        <taxon>fabids</taxon>
        <taxon>Malpighiales</taxon>
        <taxon>Salicaceae</taxon>
        <taxon>Saliceae</taxon>
        <taxon>Salix</taxon>
    </lineage>
</organism>
<keyword evidence="6 11" id="KW-0472">Membrane</keyword>
<evidence type="ECO:0000256" key="1">
    <source>
        <dbReference type="ARBA" id="ARBA00004141"/>
    </source>
</evidence>
<feature type="transmembrane region" description="Helical" evidence="11">
    <location>
        <begin position="96"/>
        <end position="116"/>
    </location>
</feature>
<feature type="transmembrane region" description="Helical" evidence="11">
    <location>
        <begin position="136"/>
        <end position="154"/>
    </location>
</feature>
<evidence type="ECO:0000256" key="7">
    <source>
        <dbReference type="PIRSR" id="PIRSR600407-1"/>
    </source>
</evidence>
<feature type="transmembrane region" description="Helical" evidence="11">
    <location>
        <begin position="161"/>
        <end position="181"/>
    </location>
</feature>
<dbReference type="GO" id="GO:0005524">
    <property type="term" value="F:ATP binding"/>
    <property type="evidence" value="ECO:0007669"/>
    <property type="project" value="UniProtKB-KW"/>
</dbReference>
<dbReference type="OrthoDB" id="6372431at2759"/>
<evidence type="ECO:0000256" key="3">
    <source>
        <dbReference type="ARBA" id="ARBA00022692"/>
    </source>
</evidence>
<feature type="transmembrane region" description="Helical" evidence="11">
    <location>
        <begin position="311"/>
        <end position="330"/>
    </location>
</feature>
<dbReference type="Gene3D" id="3.30.420.40">
    <property type="match status" value="1"/>
</dbReference>
<keyword evidence="8" id="KW-0067">ATP-binding</keyword>
<evidence type="ECO:0000256" key="11">
    <source>
        <dbReference type="SAM" id="Phobius"/>
    </source>
</evidence>
<feature type="compositionally biased region" description="Polar residues" evidence="10">
    <location>
        <begin position="277"/>
        <end position="290"/>
    </location>
</feature>
<dbReference type="InterPro" id="IPR023271">
    <property type="entry name" value="Aquaporin-like"/>
</dbReference>
<evidence type="ECO:0000256" key="10">
    <source>
        <dbReference type="SAM" id="MobiDB-lite"/>
    </source>
</evidence>
<dbReference type="GO" id="GO:0009134">
    <property type="term" value="P:nucleoside diphosphate catabolic process"/>
    <property type="evidence" value="ECO:0007669"/>
    <property type="project" value="TreeGrafter"/>
</dbReference>
<keyword evidence="5 11" id="KW-1133">Transmembrane helix</keyword>
<dbReference type="SUPFAM" id="SSF81338">
    <property type="entry name" value="Aquaporin-like"/>
    <property type="match status" value="1"/>
</dbReference>
<evidence type="ECO:0000256" key="2">
    <source>
        <dbReference type="ARBA" id="ARBA00009283"/>
    </source>
</evidence>
<evidence type="ECO:0000256" key="4">
    <source>
        <dbReference type="ARBA" id="ARBA00022801"/>
    </source>
</evidence>
<comment type="similarity">
    <text evidence="2 9">Belongs to the GDA1/CD39 NTPase family.</text>
</comment>
<feature type="transmembrane region" description="Helical" evidence="11">
    <location>
        <begin position="12"/>
        <end position="35"/>
    </location>
</feature>
<proteinExistence type="inferred from homology"/>
<feature type="region of interest" description="Disordered" evidence="10">
    <location>
        <begin position="223"/>
        <end position="259"/>
    </location>
</feature>
<keyword evidence="13" id="KW-1185">Reference proteome</keyword>
<name>A0A835JIB1_9ROSI</name>
<feature type="region of interest" description="Disordered" evidence="10">
    <location>
        <begin position="275"/>
        <end position="299"/>
    </location>
</feature>
<feature type="active site" description="Proton acceptor" evidence="7">
    <location>
        <position position="482"/>
    </location>
</feature>
<dbReference type="AlphaFoldDB" id="A0A835JIB1"/>
<keyword evidence="8" id="KW-0547">Nucleotide-binding</keyword>
<dbReference type="PANTHER" id="PTHR11782:SF83">
    <property type="entry name" value="GUANOSINE-DIPHOSPHATASE"/>
    <property type="match status" value="1"/>
</dbReference>
<dbReference type="GO" id="GO:0017110">
    <property type="term" value="F:nucleoside diphosphate phosphatase activity"/>
    <property type="evidence" value="ECO:0007669"/>
    <property type="project" value="TreeGrafter"/>
</dbReference>
<dbReference type="Proteomes" id="UP000657918">
    <property type="component" value="Unassembled WGS sequence"/>
</dbReference>
<evidence type="ECO:0000256" key="6">
    <source>
        <dbReference type="ARBA" id="ARBA00023136"/>
    </source>
</evidence>
<keyword evidence="3 11" id="KW-0812">Transmembrane</keyword>
<evidence type="ECO:0000313" key="12">
    <source>
        <dbReference type="EMBL" id="KAF9670212.1"/>
    </source>
</evidence>
<dbReference type="PROSITE" id="PS01238">
    <property type="entry name" value="GDA1_CD39_NTPASE"/>
    <property type="match status" value="1"/>
</dbReference>
<feature type="transmembrane region" description="Helical" evidence="11">
    <location>
        <begin position="41"/>
        <end position="62"/>
    </location>
</feature>
<keyword evidence="4 9" id="KW-0378">Hydrolase</keyword>
<evidence type="ECO:0008006" key="14">
    <source>
        <dbReference type="Google" id="ProtNLM"/>
    </source>
</evidence>
<dbReference type="EMBL" id="JADGMS010000013">
    <property type="protein sequence ID" value="KAF9670212.1"/>
    <property type="molecule type" value="Genomic_DNA"/>
</dbReference>
<dbReference type="Gene3D" id="1.20.1080.10">
    <property type="entry name" value="Glycerol uptake facilitator protein"/>
    <property type="match status" value="1"/>
</dbReference>